<sequence>MRLVSYGAMNHVTCERIDSFPELVEPPKKKKKDPFPELRVMSGPEEEKGKCSDLGQTVEQEMEIEPLGAILMYELKEIHSGESGLSTSNRCFQIRFNSSGALSHRHFFLFSFFDEDTDQSTPVQLALIFSHTEKYPDEPPLLNVKSLVCPFSAIIRGIQSSDLKVLKLKLEQEIICLLSIFFLWQYSLIGPCCADSHFISCLHASENLGMAMIYTLVSSAKEWLSERYGQDACPDNAEEEEAAKDEVIVPHGEPVTVDTFSAWRERFEAELALERAKLIPESALTAPKEKKLIGRQWFENGRASAKGATPVREGYDEEDEEDIDLDNNDFEDDEEDMLDHYLAEKPDTSSLSSKRTA</sequence>
<dbReference type="PROSITE" id="PS50908">
    <property type="entry name" value="RWD"/>
    <property type="match status" value="1"/>
</dbReference>
<accession>A0ABR0PVN4</accession>
<proteinExistence type="predicted"/>
<organism evidence="3 4">
    <name type="scientific">Gossypium arboreum</name>
    <name type="common">Tree cotton</name>
    <name type="synonym">Gossypium nanking</name>
    <dbReference type="NCBI Taxonomy" id="29729"/>
    <lineage>
        <taxon>Eukaryota</taxon>
        <taxon>Viridiplantae</taxon>
        <taxon>Streptophyta</taxon>
        <taxon>Embryophyta</taxon>
        <taxon>Tracheophyta</taxon>
        <taxon>Spermatophyta</taxon>
        <taxon>Magnoliopsida</taxon>
        <taxon>eudicotyledons</taxon>
        <taxon>Gunneridae</taxon>
        <taxon>Pentapetalae</taxon>
        <taxon>rosids</taxon>
        <taxon>malvids</taxon>
        <taxon>Malvales</taxon>
        <taxon>Malvaceae</taxon>
        <taxon>Malvoideae</taxon>
        <taxon>Gossypium</taxon>
    </lineage>
</organism>
<feature type="region of interest" description="Disordered" evidence="1">
    <location>
        <begin position="303"/>
        <end position="357"/>
    </location>
</feature>
<dbReference type="SMART" id="SM00591">
    <property type="entry name" value="RWD"/>
    <property type="match status" value="1"/>
</dbReference>
<evidence type="ECO:0000259" key="2">
    <source>
        <dbReference type="PROSITE" id="PS50908"/>
    </source>
</evidence>
<dbReference type="SUPFAM" id="SSF54495">
    <property type="entry name" value="UBC-like"/>
    <property type="match status" value="1"/>
</dbReference>
<name>A0ABR0PVN4_GOSAR</name>
<dbReference type="Pfam" id="PF05773">
    <property type="entry name" value="RWD"/>
    <property type="match status" value="1"/>
</dbReference>
<keyword evidence="4" id="KW-1185">Reference proteome</keyword>
<dbReference type="InterPro" id="IPR006575">
    <property type="entry name" value="RWD_dom"/>
</dbReference>
<dbReference type="PANTHER" id="PTHR12292">
    <property type="entry name" value="RWD DOMAIN-CONTAINING PROTEIN"/>
    <property type="match status" value="1"/>
</dbReference>
<protein>
    <recommendedName>
        <fullName evidence="2">RWD domain-containing protein</fullName>
    </recommendedName>
</protein>
<comment type="caution">
    <text evidence="3">The sequence shown here is derived from an EMBL/GenBank/DDBJ whole genome shotgun (WGS) entry which is preliminary data.</text>
</comment>
<gene>
    <name evidence="3" type="ORF">PVK06_014865</name>
</gene>
<dbReference type="InterPro" id="IPR040213">
    <property type="entry name" value="GIR2-like"/>
</dbReference>
<dbReference type="InterPro" id="IPR016135">
    <property type="entry name" value="UBQ-conjugating_enzyme/RWD"/>
</dbReference>
<evidence type="ECO:0000313" key="4">
    <source>
        <dbReference type="Proteomes" id="UP001358586"/>
    </source>
</evidence>
<dbReference type="EMBL" id="JARKNE010000005">
    <property type="protein sequence ID" value="KAK5831070.1"/>
    <property type="molecule type" value="Genomic_DNA"/>
</dbReference>
<feature type="compositionally biased region" description="Basic and acidic residues" evidence="1">
    <location>
        <begin position="338"/>
        <end position="347"/>
    </location>
</feature>
<dbReference type="Gene3D" id="3.10.110.10">
    <property type="entry name" value="Ubiquitin Conjugating Enzyme"/>
    <property type="match status" value="1"/>
</dbReference>
<feature type="domain" description="RWD" evidence="2">
    <location>
        <begin position="62"/>
        <end position="227"/>
    </location>
</feature>
<reference evidence="3 4" key="1">
    <citation type="submission" date="2023-03" db="EMBL/GenBank/DDBJ databases">
        <title>WGS of Gossypium arboreum.</title>
        <authorList>
            <person name="Yu D."/>
        </authorList>
    </citation>
    <scope>NUCLEOTIDE SEQUENCE [LARGE SCALE GENOMIC DNA]</scope>
    <source>
        <tissue evidence="3">Leaf</tissue>
    </source>
</reference>
<feature type="compositionally biased region" description="Acidic residues" evidence="1">
    <location>
        <begin position="315"/>
        <end position="337"/>
    </location>
</feature>
<feature type="region of interest" description="Disordered" evidence="1">
    <location>
        <begin position="25"/>
        <end position="51"/>
    </location>
</feature>
<feature type="compositionally biased region" description="Polar residues" evidence="1">
    <location>
        <begin position="348"/>
        <end position="357"/>
    </location>
</feature>
<evidence type="ECO:0000313" key="3">
    <source>
        <dbReference type="EMBL" id="KAK5831070.1"/>
    </source>
</evidence>
<dbReference type="Proteomes" id="UP001358586">
    <property type="component" value="Chromosome 5"/>
</dbReference>
<evidence type="ECO:0000256" key="1">
    <source>
        <dbReference type="SAM" id="MobiDB-lite"/>
    </source>
</evidence>